<keyword evidence="13" id="KW-1185">Reference proteome</keyword>
<dbReference type="InterPro" id="IPR001917">
    <property type="entry name" value="Aminotrans_II_pyridoxalP_BS"/>
</dbReference>
<evidence type="ECO:0000256" key="4">
    <source>
        <dbReference type="ARBA" id="ARBA00022605"/>
    </source>
</evidence>
<comment type="caution">
    <text evidence="12">The sequence shown here is derived from an EMBL/GenBank/DDBJ whole genome shotgun (WGS) entry which is preliminary data.</text>
</comment>
<evidence type="ECO:0000256" key="8">
    <source>
        <dbReference type="ARBA" id="ARBA00029440"/>
    </source>
</evidence>
<accession>A0A9K3LI07</accession>
<name>A0A9K3LI07_9STRA</name>
<dbReference type="PANTHER" id="PTHR42885">
    <property type="entry name" value="HISTIDINOL-PHOSPHATE AMINOTRANSFERASE-RELATED"/>
    <property type="match status" value="1"/>
</dbReference>
<protein>
    <recommendedName>
        <fullName evidence="9">Imidazole acetol-phosphate transaminase</fullName>
    </recommendedName>
</protein>
<dbReference type="CDD" id="cd00609">
    <property type="entry name" value="AAT_like"/>
    <property type="match status" value="1"/>
</dbReference>
<comment type="cofactor">
    <cofactor evidence="1">
        <name>pyridoxal 5'-phosphate</name>
        <dbReference type="ChEBI" id="CHEBI:597326"/>
    </cofactor>
</comment>
<evidence type="ECO:0000256" key="6">
    <source>
        <dbReference type="ARBA" id="ARBA00022898"/>
    </source>
</evidence>
<dbReference type="GO" id="GO:0000105">
    <property type="term" value="P:L-histidine biosynthetic process"/>
    <property type="evidence" value="ECO:0007669"/>
    <property type="project" value="UniProtKB-KW"/>
</dbReference>
<keyword evidence="10" id="KW-0175">Coiled coil</keyword>
<dbReference type="InterPro" id="IPR004839">
    <property type="entry name" value="Aminotransferase_I/II_large"/>
</dbReference>
<evidence type="ECO:0000313" key="13">
    <source>
        <dbReference type="Proteomes" id="UP000693970"/>
    </source>
</evidence>
<dbReference type="Pfam" id="PF00155">
    <property type="entry name" value="Aminotran_1_2"/>
    <property type="match status" value="1"/>
</dbReference>
<evidence type="ECO:0000256" key="9">
    <source>
        <dbReference type="ARBA" id="ARBA00030262"/>
    </source>
</evidence>
<organism evidence="12 13">
    <name type="scientific">Nitzschia inconspicua</name>
    <dbReference type="NCBI Taxonomy" id="303405"/>
    <lineage>
        <taxon>Eukaryota</taxon>
        <taxon>Sar</taxon>
        <taxon>Stramenopiles</taxon>
        <taxon>Ochrophyta</taxon>
        <taxon>Bacillariophyta</taxon>
        <taxon>Bacillariophyceae</taxon>
        <taxon>Bacillariophycidae</taxon>
        <taxon>Bacillariales</taxon>
        <taxon>Bacillariaceae</taxon>
        <taxon>Nitzschia</taxon>
    </lineage>
</organism>
<evidence type="ECO:0000256" key="1">
    <source>
        <dbReference type="ARBA" id="ARBA00001933"/>
    </source>
</evidence>
<feature type="domain" description="Aminotransferase class I/classII large" evidence="11">
    <location>
        <begin position="38"/>
        <end position="370"/>
    </location>
</feature>
<dbReference type="InterPro" id="IPR005861">
    <property type="entry name" value="HisP_aminotrans"/>
</dbReference>
<evidence type="ECO:0000256" key="5">
    <source>
        <dbReference type="ARBA" id="ARBA00022679"/>
    </source>
</evidence>
<dbReference type="EMBL" id="JAGRRH010000012">
    <property type="protein sequence ID" value="KAG7362049.1"/>
    <property type="molecule type" value="Genomic_DNA"/>
</dbReference>
<keyword evidence="6" id="KW-0663">Pyridoxal phosphate</keyword>
<dbReference type="OrthoDB" id="2015537at2759"/>
<keyword evidence="3 12" id="KW-0032">Aminotransferase</keyword>
<dbReference type="Proteomes" id="UP000693970">
    <property type="component" value="Unassembled WGS sequence"/>
</dbReference>
<feature type="coiled-coil region" evidence="10">
    <location>
        <begin position="281"/>
        <end position="308"/>
    </location>
</feature>
<dbReference type="GO" id="GO:0030170">
    <property type="term" value="F:pyridoxal phosphate binding"/>
    <property type="evidence" value="ECO:0007669"/>
    <property type="project" value="InterPro"/>
</dbReference>
<gene>
    <name evidence="12" type="ORF">IV203_025715</name>
</gene>
<dbReference type="AlphaFoldDB" id="A0A9K3LI07"/>
<evidence type="ECO:0000259" key="11">
    <source>
        <dbReference type="Pfam" id="PF00155"/>
    </source>
</evidence>
<proteinExistence type="inferred from homology"/>
<dbReference type="PANTHER" id="PTHR42885:SF2">
    <property type="entry name" value="HISTIDINOL-PHOSPHATE AMINOTRANSFERASE"/>
    <property type="match status" value="1"/>
</dbReference>
<reference evidence="12" key="1">
    <citation type="journal article" date="2021" name="Sci. Rep.">
        <title>Diploid genomic architecture of Nitzschia inconspicua, an elite biomass production diatom.</title>
        <authorList>
            <person name="Oliver A."/>
            <person name="Podell S."/>
            <person name="Pinowska A."/>
            <person name="Traller J.C."/>
            <person name="Smith S.R."/>
            <person name="McClure R."/>
            <person name="Beliaev A."/>
            <person name="Bohutskyi P."/>
            <person name="Hill E.A."/>
            <person name="Rabines A."/>
            <person name="Zheng H."/>
            <person name="Allen L.Z."/>
            <person name="Kuo A."/>
            <person name="Grigoriev I.V."/>
            <person name="Allen A.E."/>
            <person name="Hazlebeck D."/>
            <person name="Allen E.E."/>
        </authorList>
    </citation>
    <scope>NUCLEOTIDE SEQUENCE</scope>
    <source>
        <strain evidence="12">Hildebrandi</strain>
    </source>
</reference>
<evidence type="ECO:0000256" key="3">
    <source>
        <dbReference type="ARBA" id="ARBA00022576"/>
    </source>
</evidence>
<dbReference type="HAMAP" id="MF_01023">
    <property type="entry name" value="HisC_aminotrans_2"/>
    <property type="match status" value="1"/>
</dbReference>
<sequence length="381" mass="42316">MKRDLNGEKTESGVAAKLARKNILELEPYRCARDDYSDGVLLDANENAFGPTSLPTKNLDPYDNSNTLERYPDPYQSPLKELFAKYRGHDLTPANIFVGVGSDEAIDLLMRIFCQPGQTDNILITPPTYGMYKVCAKVNDVKILSAPLTPDFDVDVEKTLDTVTDQTKLLFICSPGNPTCKAIPLKDIEAVASSDKYSGLVVVDEAYVDFGTPDQSAISLLAKYPNIVILQTLSKAFGLAGIRCGFCIGAPDVIQLMNNVKAPYNVNVLTSEVAINAMNSIETLEKHVKQTLEQRAIVKERLEALKDIVVKVYPSDSNFLLFRVKDKALELYKTMADNGVVTRFRGNELHCDQCIRVTIGTPEENEKFLDLLQTTWKDLMT</sequence>
<dbReference type="PROSITE" id="PS00599">
    <property type="entry name" value="AA_TRANSFER_CLASS_2"/>
    <property type="match status" value="1"/>
</dbReference>
<keyword evidence="5" id="KW-0808">Transferase</keyword>
<keyword evidence="7" id="KW-0368">Histidine biosynthesis</keyword>
<evidence type="ECO:0000256" key="2">
    <source>
        <dbReference type="ARBA" id="ARBA00008392"/>
    </source>
</evidence>
<dbReference type="GO" id="GO:0004400">
    <property type="term" value="F:histidinol-phosphate transaminase activity"/>
    <property type="evidence" value="ECO:0007669"/>
    <property type="project" value="InterPro"/>
</dbReference>
<evidence type="ECO:0000313" key="12">
    <source>
        <dbReference type="EMBL" id="KAG7362049.1"/>
    </source>
</evidence>
<comment type="pathway">
    <text evidence="8">Amino-acid biosynthesis.</text>
</comment>
<reference evidence="12" key="2">
    <citation type="submission" date="2021-04" db="EMBL/GenBank/DDBJ databases">
        <authorList>
            <person name="Podell S."/>
        </authorList>
    </citation>
    <scope>NUCLEOTIDE SEQUENCE</scope>
    <source>
        <strain evidence="12">Hildebrandi</strain>
    </source>
</reference>
<dbReference type="NCBIfam" id="TIGR01141">
    <property type="entry name" value="hisC"/>
    <property type="match status" value="1"/>
</dbReference>
<evidence type="ECO:0000256" key="7">
    <source>
        <dbReference type="ARBA" id="ARBA00023102"/>
    </source>
</evidence>
<keyword evidence="4" id="KW-0028">Amino-acid biosynthesis</keyword>
<comment type="similarity">
    <text evidence="2">Belongs to the class-II pyridoxal-phosphate-dependent aminotransferase family.</text>
</comment>
<evidence type="ECO:0000256" key="10">
    <source>
        <dbReference type="SAM" id="Coils"/>
    </source>
</evidence>